<organism evidence="1 2">
    <name type="scientific">Hymenobacter roseosalivarius DSM 11622</name>
    <dbReference type="NCBI Taxonomy" id="645990"/>
    <lineage>
        <taxon>Bacteria</taxon>
        <taxon>Pseudomonadati</taxon>
        <taxon>Bacteroidota</taxon>
        <taxon>Cytophagia</taxon>
        <taxon>Cytophagales</taxon>
        <taxon>Hymenobacteraceae</taxon>
        <taxon>Hymenobacter</taxon>
    </lineage>
</organism>
<dbReference type="Proteomes" id="UP000192266">
    <property type="component" value="Unassembled WGS sequence"/>
</dbReference>
<gene>
    <name evidence="1" type="ORF">SAMN00120144_1666</name>
</gene>
<accession>A0A1W1W3R6</accession>
<sequence length="75" mass="8568">MESNYLPLSLTVLNTNVEEQKIISTNKFTILCIATFGLYTIWWQYKVWRFSSSISSPIAGQCFAPSLAFLPLPNY</sequence>
<dbReference type="AlphaFoldDB" id="A0A1W1W3R6"/>
<name>A0A1W1W3R6_9BACT</name>
<evidence type="ECO:0000313" key="2">
    <source>
        <dbReference type="Proteomes" id="UP000192266"/>
    </source>
</evidence>
<evidence type="ECO:0008006" key="3">
    <source>
        <dbReference type="Google" id="ProtNLM"/>
    </source>
</evidence>
<dbReference type="STRING" id="645990.SAMN00120144_1666"/>
<evidence type="ECO:0000313" key="1">
    <source>
        <dbReference type="EMBL" id="SMC00236.1"/>
    </source>
</evidence>
<reference evidence="1 2" key="1">
    <citation type="submission" date="2017-04" db="EMBL/GenBank/DDBJ databases">
        <authorList>
            <person name="Afonso C.L."/>
            <person name="Miller P.J."/>
            <person name="Scott M.A."/>
            <person name="Spackman E."/>
            <person name="Goraichik I."/>
            <person name="Dimitrov K.M."/>
            <person name="Suarez D.L."/>
            <person name="Swayne D.E."/>
        </authorList>
    </citation>
    <scope>NUCLEOTIDE SEQUENCE [LARGE SCALE GENOMIC DNA]</scope>
    <source>
        <strain evidence="1 2">DSM 11622</strain>
    </source>
</reference>
<keyword evidence="2" id="KW-1185">Reference proteome</keyword>
<dbReference type="EMBL" id="FWWW01000099">
    <property type="protein sequence ID" value="SMC00236.1"/>
    <property type="molecule type" value="Genomic_DNA"/>
</dbReference>
<protein>
    <recommendedName>
        <fullName evidence="3">DUF4234 domain-containing protein</fullName>
    </recommendedName>
</protein>
<proteinExistence type="predicted"/>